<name>A0ABN3CVF1_9ACTN</name>
<evidence type="ECO:0000256" key="1">
    <source>
        <dbReference type="ARBA" id="ARBA00023239"/>
    </source>
</evidence>
<dbReference type="InterPro" id="IPR032466">
    <property type="entry name" value="Metal_Hydrolase"/>
</dbReference>
<keyword evidence="5" id="KW-1185">Reference proteome</keyword>
<evidence type="ECO:0000313" key="5">
    <source>
        <dbReference type="Proteomes" id="UP001499843"/>
    </source>
</evidence>
<dbReference type="Pfam" id="PF04909">
    <property type="entry name" value="Amidohydro_2"/>
    <property type="match status" value="1"/>
</dbReference>
<organism evidence="4 5">
    <name type="scientific">Nonomuraea monospora</name>
    <dbReference type="NCBI Taxonomy" id="568818"/>
    <lineage>
        <taxon>Bacteria</taxon>
        <taxon>Bacillati</taxon>
        <taxon>Actinomycetota</taxon>
        <taxon>Actinomycetes</taxon>
        <taxon>Streptosporangiales</taxon>
        <taxon>Streptosporangiaceae</taxon>
        <taxon>Nonomuraea</taxon>
    </lineage>
</organism>
<feature type="region of interest" description="Disordered" evidence="2">
    <location>
        <begin position="138"/>
        <end position="157"/>
    </location>
</feature>
<feature type="domain" description="Amidohydrolase-related" evidence="3">
    <location>
        <begin position="5"/>
        <end position="376"/>
    </location>
</feature>
<dbReference type="InterPro" id="IPR032465">
    <property type="entry name" value="ACMSD"/>
</dbReference>
<dbReference type="RefSeq" id="WP_344489080.1">
    <property type="nucleotide sequence ID" value="NZ_BAAAQX010000033.1"/>
</dbReference>
<dbReference type="SUPFAM" id="SSF51556">
    <property type="entry name" value="Metallo-dependent hydrolases"/>
    <property type="match status" value="1"/>
</dbReference>
<protein>
    <submittedName>
        <fullName evidence="4">Amidohydrolase family protein</fullName>
    </submittedName>
</protein>
<comment type="caution">
    <text evidence="4">The sequence shown here is derived from an EMBL/GenBank/DDBJ whole genome shotgun (WGS) entry which is preliminary data.</text>
</comment>
<evidence type="ECO:0000256" key="2">
    <source>
        <dbReference type="SAM" id="MobiDB-lite"/>
    </source>
</evidence>
<sequence length="380" mass="40386">MITVDVHAHVLLPEVEQAVAGQPGLEAHRELDARRNGPEALAVSGAMIGERIGLLTRAADRLAAMDAAGVDVQVVSPSPSHYHYWADPGLARTVWRLANEGVAAHCASGRPGPASPQRPEPLQGLGVAPSQRPARLQGLGVAPSQRPARLQGLGVAPSQRPGRLHGLGLAPLQHPSLLVEALDHALGLGLKGVEISSHAPGRDLSDPAYEPFWAHAAGTGAVVFLHPFGCTLDERLNRWYLSNLVGHPVENAVALSHLIFAGVLDRHPGLKLLAAHGGGYLPYYLGRADHGWRVRPDARTCAREPSSYLRDLHFDSLTHDPAVLRELVRVAGQERVLLGSDFPFDMGDPDPLAALRAAGLADTPVRGGNAARLFDLKDPA</sequence>
<gene>
    <name evidence="4" type="ORF">GCM10009850_089210</name>
</gene>
<accession>A0ABN3CVF1</accession>
<keyword evidence="1" id="KW-0456">Lyase</keyword>
<dbReference type="Proteomes" id="UP001499843">
    <property type="component" value="Unassembled WGS sequence"/>
</dbReference>
<dbReference type="InterPro" id="IPR006680">
    <property type="entry name" value="Amidohydro-rel"/>
</dbReference>
<evidence type="ECO:0000313" key="4">
    <source>
        <dbReference type="EMBL" id="GAA2213458.1"/>
    </source>
</evidence>
<dbReference type="EMBL" id="BAAAQX010000033">
    <property type="protein sequence ID" value="GAA2213458.1"/>
    <property type="molecule type" value="Genomic_DNA"/>
</dbReference>
<proteinExistence type="predicted"/>
<dbReference type="PANTHER" id="PTHR21240:SF28">
    <property type="entry name" value="ISO-OROTATE DECARBOXYLASE (EUROFUNG)"/>
    <property type="match status" value="1"/>
</dbReference>
<evidence type="ECO:0000259" key="3">
    <source>
        <dbReference type="Pfam" id="PF04909"/>
    </source>
</evidence>
<reference evidence="4 5" key="1">
    <citation type="journal article" date="2019" name="Int. J. Syst. Evol. Microbiol.">
        <title>The Global Catalogue of Microorganisms (GCM) 10K type strain sequencing project: providing services to taxonomists for standard genome sequencing and annotation.</title>
        <authorList>
            <consortium name="The Broad Institute Genomics Platform"/>
            <consortium name="The Broad Institute Genome Sequencing Center for Infectious Disease"/>
            <person name="Wu L."/>
            <person name="Ma J."/>
        </authorList>
    </citation>
    <scope>NUCLEOTIDE SEQUENCE [LARGE SCALE GENOMIC DNA]</scope>
    <source>
        <strain evidence="4 5">JCM 16114</strain>
    </source>
</reference>
<feature type="region of interest" description="Disordered" evidence="2">
    <location>
        <begin position="106"/>
        <end position="130"/>
    </location>
</feature>
<dbReference type="Gene3D" id="3.20.20.140">
    <property type="entry name" value="Metal-dependent hydrolases"/>
    <property type="match status" value="1"/>
</dbReference>
<dbReference type="PANTHER" id="PTHR21240">
    <property type="entry name" value="2-AMINO-3-CARBOXYLMUCONATE-6-SEMIALDEHYDE DECARBOXYLASE"/>
    <property type="match status" value="1"/>
</dbReference>